<keyword evidence="13" id="KW-0511">Multifunctional enzyme</keyword>
<feature type="binding site" evidence="17">
    <location>
        <position position="440"/>
    </location>
    <ligand>
        <name>(6S)-NADPHX</name>
        <dbReference type="ChEBI" id="CHEBI:64076"/>
    </ligand>
</feature>
<feature type="binding site" evidence="17">
    <location>
        <position position="309"/>
    </location>
    <ligand>
        <name>(6S)-NADPHX</name>
        <dbReference type="ChEBI" id="CHEBI:64076"/>
    </ligand>
</feature>
<reference evidence="22 23" key="1">
    <citation type="submission" date="2011-09" db="EMBL/GenBank/DDBJ databases">
        <title>The draft genome of Treponema saccharophilum DSM 2985.</title>
        <authorList>
            <consortium name="US DOE Joint Genome Institute (JGI-PGF)"/>
            <person name="Lucas S."/>
            <person name="Copeland A."/>
            <person name="Lapidus A."/>
            <person name="Glavina del Rio T."/>
            <person name="Dalin E."/>
            <person name="Tice H."/>
            <person name="Bruce D."/>
            <person name="Goodwin L."/>
            <person name="Pitluck S."/>
            <person name="Peters L."/>
            <person name="Kyrpides N."/>
            <person name="Mavromatis K."/>
            <person name="Ivanova N."/>
            <person name="Markowitz V."/>
            <person name="Cheng J.-F."/>
            <person name="Hugenholtz P."/>
            <person name="Woyke T."/>
            <person name="Wu D."/>
            <person name="Gronow S."/>
            <person name="Wellnitz S."/>
            <person name="Brambilla E."/>
            <person name="Klenk H.-P."/>
            <person name="Eisen J.A."/>
        </authorList>
    </citation>
    <scope>NUCLEOTIDE SEQUENCE [LARGE SCALE GENOMIC DNA]</scope>
    <source>
        <strain evidence="22 23">DSM 2985</strain>
    </source>
</reference>
<keyword evidence="22" id="KW-0418">Kinase</keyword>
<dbReference type="eggNOG" id="COG0063">
    <property type="taxonomic scope" value="Bacteria"/>
</dbReference>
<dbReference type="GO" id="GO:0005524">
    <property type="term" value="F:ATP binding"/>
    <property type="evidence" value="ECO:0007669"/>
    <property type="project" value="UniProtKB-UniRule"/>
</dbReference>
<dbReference type="PROSITE" id="PS51385">
    <property type="entry name" value="YJEF_N"/>
    <property type="match status" value="1"/>
</dbReference>
<dbReference type="PANTHER" id="PTHR12592">
    <property type="entry name" value="ATP-DEPENDENT (S)-NAD(P)H-HYDRATE DEHYDRATASE FAMILY MEMBER"/>
    <property type="match status" value="1"/>
</dbReference>
<dbReference type="RefSeq" id="WP_002702608.1">
    <property type="nucleotide sequence ID" value="NZ_AGRW01000035.1"/>
</dbReference>
<comment type="caution">
    <text evidence="22">The sequence shown here is derived from an EMBL/GenBank/DDBJ whole genome shotgun (WGS) entry which is preliminary data.</text>
</comment>
<evidence type="ECO:0000256" key="17">
    <source>
        <dbReference type="HAMAP-Rule" id="MF_01965"/>
    </source>
</evidence>
<comment type="function">
    <text evidence="18">Catalyzes the epimerization of the S- and R-forms of NAD(P)HX, a damaged form of NAD(P)H that is a result of enzymatic or heat-dependent hydration. This is a prerequisite for the S-specific NAD(P)H-hydrate dehydratase to allow the repair of both epimers of NAD(P)HX.</text>
</comment>
<dbReference type="GO" id="GO:0016301">
    <property type="term" value="F:kinase activity"/>
    <property type="evidence" value="ECO:0007669"/>
    <property type="project" value="UniProtKB-KW"/>
</dbReference>
<keyword evidence="7 17" id="KW-0067">ATP-binding</keyword>
<comment type="function">
    <text evidence="14 19">Bifunctional enzyme that catalyzes the epimerization of the S- and R-forms of NAD(P)HX and the dehydration of the S-form of NAD(P)HX at the expense of ADP, which is converted to AMP. This allows the repair of both epimers of NAD(P)HX, a damaged form of NAD(P)H that is a result of enzymatic or heat-dependent hydration.</text>
</comment>
<evidence type="ECO:0000256" key="6">
    <source>
        <dbReference type="ARBA" id="ARBA00022741"/>
    </source>
</evidence>
<evidence type="ECO:0000313" key="23">
    <source>
        <dbReference type="Proteomes" id="UP000003571"/>
    </source>
</evidence>
<dbReference type="Pfam" id="PF03853">
    <property type="entry name" value="YjeF_N"/>
    <property type="match status" value="1"/>
</dbReference>
<comment type="similarity">
    <text evidence="3 19">In the N-terminal section; belongs to the NnrE/AIBP family.</text>
</comment>
<dbReference type="PROSITE" id="PS51383">
    <property type="entry name" value="YJEF_C_3"/>
    <property type="match status" value="1"/>
</dbReference>
<dbReference type="PIRSF" id="PIRSF017184">
    <property type="entry name" value="Nnr"/>
    <property type="match status" value="1"/>
</dbReference>
<evidence type="ECO:0000256" key="12">
    <source>
        <dbReference type="ARBA" id="ARBA00023239"/>
    </source>
</evidence>
<feature type="binding site" evidence="18">
    <location>
        <position position="156"/>
    </location>
    <ligand>
        <name>(6S)-NADPHX</name>
        <dbReference type="ChEBI" id="CHEBI:64076"/>
    </ligand>
</feature>
<dbReference type="OrthoDB" id="9806925at2"/>
<keyword evidence="23" id="KW-1185">Reference proteome</keyword>
<evidence type="ECO:0000256" key="11">
    <source>
        <dbReference type="ARBA" id="ARBA00023235"/>
    </source>
</evidence>
<comment type="subunit">
    <text evidence="17">Homotetramer.</text>
</comment>
<feature type="binding site" evidence="18">
    <location>
        <position position="159"/>
    </location>
    <ligand>
        <name>K(+)</name>
        <dbReference type="ChEBI" id="CHEBI:29103"/>
    </ligand>
</feature>
<feature type="binding site" evidence="18">
    <location>
        <position position="60"/>
    </location>
    <ligand>
        <name>K(+)</name>
        <dbReference type="ChEBI" id="CHEBI:29103"/>
    </ligand>
</feature>
<comment type="similarity">
    <text evidence="18">Belongs to the NnrE/AIBP family.</text>
</comment>
<dbReference type="Gene3D" id="3.40.50.10260">
    <property type="entry name" value="YjeF N-terminal domain"/>
    <property type="match status" value="1"/>
</dbReference>
<dbReference type="InterPro" id="IPR000631">
    <property type="entry name" value="CARKD"/>
</dbReference>
<dbReference type="NCBIfam" id="TIGR00196">
    <property type="entry name" value="yjeF_cterm"/>
    <property type="match status" value="1"/>
</dbReference>
<evidence type="ECO:0000256" key="15">
    <source>
        <dbReference type="ARBA" id="ARBA00048238"/>
    </source>
</evidence>
<dbReference type="SUPFAM" id="SSF53613">
    <property type="entry name" value="Ribokinase-like"/>
    <property type="match status" value="1"/>
</dbReference>
<dbReference type="PANTHER" id="PTHR12592:SF0">
    <property type="entry name" value="ATP-DEPENDENT (S)-NAD(P)H-HYDRATE DEHYDRATASE"/>
    <property type="match status" value="1"/>
</dbReference>
<dbReference type="EC" id="5.1.99.6" evidence="19"/>
<evidence type="ECO:0000256" key="7">
    <source>
        <dbReference type="ARBA" id="ARBA00022840"/>
    </source>
</evidence>
<comment type="catalytic activity">
    <reaction evidence="1 18 19">
        <text>(6R)-NADHX = (6S)-NADHX</text>
        <dbReference type="Rhea" id="RHEA:32215"/>
        <dbReference type="ChEBI" id="CHEBI:64074"/>
        <dbReference type="ChEBI" id="CHEBI:64075"/>
        <dbReference type="EC" id="5.1.99.6"/>
    </reaction>
</comment>
<dbReference type="PATRIC" id="fig|907348.3.peg.535"/>
<dbReference type="HAMAP" id="MF_01966">
    <property type="entry name" value="NADHX_epimerase"/>
    <property type="match status" value="1"/>
</dbReference>
<dbReference type="CDD" id="cd01171">
    <property type="entry name" value="YXKO-related"/>
    <property type="match status" value="1"/>
</dbReference>
<dbReference type="InterPro" id="IPR029056">
    <property type="entry name" value="Ribokinase-like"/>
</dbReference>
<dbReference type="Pfam" id="PF01256">
    <property type="entry name" value="Carb_kinase"/>
    <property type="match status" value="1"/>
</dbReference>
<organism evidence="22 23">
    <name type="scientific">Treponema saccharophilum DSM 2985</name>
    <dbReference type="NCBI Taxonomy" id="907348"/>
    <lineage>
        <taxon>Bacteria</taxon>
        <taxon>Pseudomonadati</taxon>
        <taxon>Spirochaetota</taxon>
        <taxon>Spirochaetia</taxon>
        <taxon>Spirochaetales</taxon>
        <taxon>Treponemataceae</taxon>
        <taxon>Treponema</taxon>
    </lineage>
</organism>
<comment type="similarity">
    <text evidence="17">Belongs to the NnrD/CARKD family.</text>
</comment>
<evidence type="ECO:0000256" key="19">
    <source>
        <dbReference type="PIRNR" id="PIRNR017184"/>
    </source>
</evidence>
<sequence length="492" mass="53093">MQNLYFDLKKLDNACRDAYGLTEEIMMENAAAALEKEIRAHGGFCGERNRVLILCGGGDNGADGYALARRIRIYYDVVVFECVPAKSGLCKLQKERAEKCGTRIFSLFDFTLEFVESAAVIVDCVFGSGFHGELPENVQIILNDASNVDAFRIACDIPSGIDSCGTVSRGTFRADVTVTMGALKLSLFQDSAKDFVGDVVCADLGVGRRLYENSSNTSLKVASLLEESDMILPKRKKCLVNKGDFGHAVVALGEKRGAAILASSAALRFGAGQVTIVGDEGTDFSFVPPEIMSSTELPEKTTAVAFGMGMGRGADAEAKIARYFDYLSAHKDVACVIDADALLSPRLPSFLSERSRKVVLTPHPKEFQVVLRSCGFGEHSVSDCVTKKNELIEEFCKKYPKCVLLVKGANPMIGYFDGRKYNLYVNPFGMPCLAKAGSGDVLSGLVVALLAQKYKTVDAAGSASLAHALASRKVECDYAMVPSDIIENVSRL</sequence>
<dbReference type="InterPro" id="IPR036652">
    <property type="entry name" value="YjeF_N_dom_sf"/>
</dbReference>
<proteinExistence type="inferred from homology"/>
<gene>
    <name evidence="18" type="primary">nnrE</name>
    <name evidence="17" type="synonym">nnrD</name>
    <name evidence="22" type="ORF">TresaDRAFT_2514</name>
</gene>
<keyword evidence="12 17" id="KW-0456">Lyase</keyword>
<feature type="binding site" evidence="18">
    <location>
        <begin position="59"/>
        <end position="63"/>
    </location>
    <ligand>
        <name>(6S)-NADPHX</name>
        <dbReference type="ChEBI" id="CHEBI:64076"/>
    </ligand>
</feature>
<dbReference type="GO" id="GO:0052856">
    <property type="term" value="F:NAD(P)HX epimerase activity"/>
    <property type="evidence" value="ECO:0007669"/>
    <property type="project" value="UniProtKB-UniRule"/>
</dbReference>
<dbReference type="GO" id="GO:0052855">
    <property type="term" value="F:ADP-dependent NAD(P)H-hydrate dehydratase activity"/>
    <property type="evidence" value="ECO:0007669"/>
    <property type="project" value="UniProtKB-UniRule"/>
</dbReference>
<keyword evidence="9 18" id="KW-0630">Potassium</keyword>
<dbReference type="InterPro" id="IPR030677">
    <property type="entry name" value="Nnr"/>
</dbReference>
<keyword evidence="5 18" id="KW-0479">Metal-binding</keyword>
<evidence type="ECO:0000256" key="10">
    <source>
        <dbReference type="ARBA" id="ARBA00023027"/>
    </source>
</evidence>
<evidence type="ECO:0000256" key="18">
    <source>
        <dbReference type="HAMAP-Rule" id="MF_01966"/>
    </source>
</evidence>
<dbReference type="eggNOG" id="COG0062">
    <property type="taxonomic scope" value="Bacteria"/>
</dbReference>
<keyword evidence="6 17" id="KW-0547">Nucleotide-binding</keyword>
<protein>
    <recommendedName>
        <fullName evidence="19">Bifunctional NAD(P)H-hydrate repair enzyme</fullName>
    </recommendedName>
    <alternativeName>
        <fullName evidence="19">Nicotinamide nucleotide repair protein</fullName>
    </alternativeName>
    <domain>
        <recommendedName>
            <fullName evidence="19">ADP-dependent (S)-NAD(P)H-hydrate dehydratase</fullName>
            <ecNumber evidence="19">4.2.1.136</ecNumber>
        </recommendedName>
        <alternativeName>
            <fullName evidence="19">ADP-dependent NAD(P)HX dehydratase</fullName>
        </alternativeName>
    </domain>
    <domain>
        <recommendedName>
            <fullName evidence="19">NAD(P)H-hydrate epimerase</fullName>
            <ecNumber evidence="19">5.1.99.6</ecNumber>
        </recommendedName>
    </domain>
</protein>
<feature type="binding site" evidence="17">
    <location>
        <position position="363"/>
    </location>
    <ligand>
        <name>(6S)-NADPHX</name>
        <dbReference type="ChEBI" id="CHEBI:64076"/>
    </ligand>
</feature>
<evidence type="ECO:0000256" key="2">
    <source>
        <dbReference type="ARBA" id="ARBA00000909"/>
    </source>
</evidence>
<feature type="binding site" evidence="18">
    <location>
        <begin position="127"/>
        <end position="133"/>
    </location>
    <ligand>
        <name>(6S)-NADPHX</name>
        <dbReference type="ChEBI" id="CHEBI:64076"/>
    </ligand>
</feature>
<dbReference type="InterPro" id="IPR004443">
    <property type="entry name" value="YjeF_N_dom"/>
</dbReference>
<dbReference type="PROSITE" id="PS01050">
    <property type="entry name" value="YJEF_C_2"/>
    <property type="match status" value="1"/>
</dbReference>
<evidence type="ECO:0000256" key="1">
    <source>
        <dbReference type="ARBA" id="ARBA00000013"/>
    </source>
</evidence>
<dbReference type="HAMAP" id="MF_01965">
    <property type="entry name" value="NADHX_dehydratase"/>
    <property type="match status" value="1"/>
</dbReference>
<evidence type="ECO:0000256" key="9">
    <source>
        <dbReference type="ARBA" id="ARBA00022958"/>
    </source>
</evidence>
<dbReference type="Proteomes" id="UP000003571">
    <property type="component" value="Unassembled WGS sequence"/>
</dbReference>
<feature type="domain" description="YjeF N-terminal" evidence="21">
    <location>
        <begin position="8"/>
        <end position="212"/>
    </location>
</feature>
<evidence type="ECO:0000256" key="5">
    <source>
        <dbReference type="ARBA" id="ARBA00022723"/>
    </source>
</evidence>
<keyword evidence="8 17" id="KW-0521">NADP</keyword>
<dbReference type="GO" id="GO:0046496">
    <property type="term" value="P:nicotinamide nucleotide metabolic process"/>
    <property type="evidence" value="ECO:0007669"/>
    <property type="project" value="UniProtKB-UniRule"/>
</dbReference>
<comment type="function">
    <text evidence="17">Catalyzes the dehydration of the S-form of NAD(P)HX at the expense of ADP, which is converted to AMP. Together with NAD(P)HX epimerase, which catalyzes the epimerization of the S- and R-forms, the enzyme allows the repair of both epimers of NAD(P)HX, a damaged form of NAD(P)H that is a result of enzymatic or heat-dependent hydration.</text>
</comment>
<evidence type="ECO:0000256" key="13">
    <source>
        <dbReference type="ARBA" id="ARBA00023268"/>
    </source>
</evidence>
<evidence type="ECO:0000313" key="22">
    <source>
        <dbReference type="EMBL" id="EIC02665.1"/>
    </source>
</evidence>
<comment type="caution">
    <text evidence="17">Lacks conserved residue(s) required for the propagation of feature annotation.</text>
</comment>
<dbReference type="NCBIfam" id="TIGR00197">
    <property type="entry name" value="yjeF_nterm"/>
    <property type="match status" value="1"/>
</dbReference>
<dbReference type="SUPFAM" id="SSF64153">
    <property type="entry name" value="YjeF N-terminal domain-like"/>
    <property type="match status" value="1"/>
</dbReference>
<feature type="binding site" evidence="18">
    <location>
        <position position="123"/>
    </location>
    <ligand>
        <name>K(+)</name>
        <dbReference type="ChEBI" id="CHEBI:29103"/>
    </ligand>
</feature>
<accession>H7EI95</accession>
<comment type="cofactor">
    <cofactor evidence="18 19">
        <name>K(+)</name>
        <dbReference type="ChEBI" id="CHEBI:29103"/>
    </cofactor>
    <text evidence="18 19">Binds 1 potassium ion per subunit.</text>
</comment>
<name>H7EI95_9SPIR</name>
<keyword evidence="11 18" id="KW-0413">Isomerase</keyword>
<evidence type="ECO:0000256" key="14">
    <source>
        <dbReference type="ARBA" id="ARBA00025153"/>
    </source>
</evidence>
<dbReference type="STRING" id="907348.TresaDRAFT_2514"/>
<evidence type="ECO:0000256" key="3">
    <source>
        <dbReference type="ARBA" id="ARBA00006001"/>
    </source>
</evidence>
<dbReference type="GO" id="GO:0110051">
    <property type="term" value="P:metabolite repair"/>
    <property type="evidence" value="ECO:0007669"/>
    <property type="project" value="TreeGrafter"/>
</dbReference>
<comment type="catalytic activity">
    <reaction evidence="16 17 19">
        <text>(6S)-NADPHX + ADP = AMP + phosphate + NADPH + H(+)</text>
        <dbReference type="Rhea" id="RHEA:32235"/>
        <dbReference type="ChEBI" id="CHEBI:15378"/>
        <dbReference type="ChEBI" id="CHEBI:43474"/>
        <dbReference type="ChEBI" id="CHEBI:57783"/>
        <dbReference type="ChEBI" id="CHEBI:64076"/>
        <dbReference type="ChEBI" id="CHEBI:456215"/>
        <dbReference type="ChEBI" id="CHEBI:456216"/>
        <dbReference type="EC" id="4.2.1.136"/>
    </reaction>
</comment>
<dbReference type="EMBL" id="AGRW01000035">
    <property type="protein sequence ID" value="EIC02665.1"/>
    <property type="molecule type" value="Genomic_DNA"/>
</dbReference>
<evidence type="ECO:0000256" key="8">
    <source>
        <dbReference type="ARBA" id="ARBA00022857"/>
    </source>
</evidence>
<evidence type="ECO:0000256" key="16">
    <source>
        <dbReference type="ARBA" id="ARBA00049209"/>
    </source>
</evidence>
<keyword evidence="22" id="KW-0808">Transferase</keyword>
<feature type="binding site" evidence="17">
    <location>
        <position position="258"/>
    </location>
    <ligand>
        <name>(6S)-NADPHX</name>
        <dbReference type="ChEBI" id="CHEBI:64076"/>
    </ligand>
</feature>
<comment type="catalytic activity">
    <reaction evidence="15 17 19">
        <text>(6S)-NADHX + ADP = AMP + phosphate + NADH + H(+)</text>
        <dbReference type="Rhea" id="RHEA:32223"/>
        <dbReference type="ChEBI" id="CHEBI:15378"/>
        <dbReference type="ChEBI" id="CHEBI:43474"/>
        <dbReference type="ChEBI" id="CHEBI:57945"/>
        <dbReference type="ChEBI" id="CHEBI:64074"/>
        <dbReference type="ChEBI" id="CHEBI:456215"/>
        <dbReference type="ChEBI" id="CHEBI:456216"/>
        <dbReference type="EC" id="4.2.1.136"/>
    </reaction>
</comment>
<evidence type="ECO:0000259" key="20">
    <source>
        <dbReference type="PROSITE" id="PS51383"/>
    </source>
</evidence>
<evidence type="ECO:0000259" key="21">
    <source>
        <dbReference type="PROSITE" id="PS51385"/>
    </source>
</evidence>
<dbReference type="EC" id="4.2.1.136" evidence="19"/>
<keyword evidence="10 17" id="KW-0520">NAD</keyword>
<evidence type="ECO:0000256" key="4">
    <source>
        <dbReference type="ARBA" id="ARBA00009524"/>
    </source>
</evidence>
<dbReference type="Gene3D" id="3.40.1190.20">
    <property type="match status" value="1"/>
</dbReference>
<dbReference type="GO" id="GO:0046872">
    <property type="term" value="F:metal ion binding"/>
    <property type="evidence" value="ECO:0007669"/>
    <property type="project" value="UniProtKB-UniRule"/>
</dbReference>
<feature type="domain" description="YjeF C-terminal" evidence="20">
    <location>
        <begin position="225"/>
        <end position="492"/>
    </location>
</feature>
<comment type="catalytic activity">
    <reaction evidence="2 18 19">
        <text>(6R)-NADPHX = (6S)-NADPHX</text>
        <dbReference type="Rhea" id="RHEA:32227"/>
        <dbReference type="ChEBI" id="CHEBI:64076"/>
        <dbReference type="ChEBI" id="CHEBI:64077"/>
        <dbReference type="EC" id="5.1.99.6"/>
    </reaction>
</comment>
<comment type="similarity">
    <text evidence="4 19">In the C-terminal section; belongs to the NnrD/CARKD family.</text>
</comment>
<comment type="cofactor">
    <cofactor evidence="17">
        <name>Mg(2+)</name>
        <dbReference type="ChEBI" id="CHEBI:18420"/>
    </cofactor>
</comment>
<dbReference type="AlphaFoldDB" id="H7EI95"/>
<feature type="binding site" evidence="17">
    <location>
        <position position="439"/>
    </location>
    <ligand>
        <name>AMP</name>
        <dbReference type="ChEBI" id="CHEBI:456215"/>
    </ligand>
</feature>
<dbReference type="InterPro" id="IPR017953">
    <property type="entry name" value="Carbohydrate_kinase_pred_CS"/>
</dbReference>